<accession>C9RK48</accession>
<evidence type="ECO:0000313" key="3">
    <source>
        <dbReference type="Proteomes" id="UP000000517"/>
    </source>
</evidence>
<dbReference type="KEGG" id="fsu:Fisuc_2195"/>
<dbReference type="RefSeq" id="WP_014546841.1">
    <property type="nucleotide sequence ID" value="NC_013410.1"/>
</dbReference>
<evidence type="ECO:0000313" key="1">
    <source>
        <dbReference type="EMBL" id="ACX75781.1"/>
    </source>
</evidence>
<dbReference type="HOGENOM" id="CLU_2568798_0_0_0"/>
<dbReference type="KEGG" id="fsc:FSU_2735"/>
<protein>
    <submittedName>
        <fullName evidence="2">Uncharacterized protein</fullName>
    </submittedName>
</protein>
<evidence type="ECO:0000313" key="4">
    <source>
        <dbReference type="Proteomes" id="UP000001497"/>
    </source>
</evidence>
<dbReference type="AlphaFoldDB" id="C9RK48"/>
<organism evidence="2 3">
    <name type="scientific">Fibrobacter succinogenes (strain ATCC 19169 / S85)</name>
    <dbReference type="NCBI Taxonomy" id="59374"/>
    <lineage>
        <taxon>Bacteria</taxon>
        <taxon>Pseudomonadati</taxon>
        <taxon>Fibrobacterota</taxon>
        <taxon>Fibrobacteria</taxon>
        <taxon>Fibrobacterales</taxon>
        <taxon>Fibrobacteraceae</taxon>
        <taxon>Fibrobacter</taxon>
    </lineage>
</organism>
<name>C9RK48_FIBSS</name>
<sequence length="81" mass="9381">MSNLSNDSEINEMCNGMLRTGRWAITRHAKHPILKHIAKGATKFFIIPCTPSDPRAYANFRRDYNRYIREFLIQTGVILAQ</sequence>
<reference evidence="3" key="2">
    <citation type="submission" date="2010-08" db="EMBL/GenBank/DDBJ databases">
        <title>Complete sequence of Fibrobacter succinogenes subsp. succinogenes S85.</title>
        <authorList>
            <person name="Durkin A.S."/>
            <person name="Nelson K.E."/>
            <person name="Morrison M."/>
            <person name="Forsberg C.W."/>
            <person name="Wilson D.B."/>
            <person name="Russell J.B."/>
            <person name="Cann I.K.O."/>
            <person name="Mackie R.I."/>
            <person name="White B.A."/>
        </authorList>
    </citation>
    <scope>NUCLEOTIDE SEQUENCE [LARGE SCALE GENOMIC DNA]</scope>
    <source>
        <strain evidence="3">ATCC 19169 / S85</strain>
    </source>
</reference>
<evidence type="ECO:0000313" key="2">
    <source>
        <dbReference type="EMBL" id="ADL24683.1"/>
    </source>
</evidence>
<keyword evidence="4" id="KW-1185">Reference proteome</keyword>
<dbReference type="EMBL" id="CP001792">
    <property type="protein sequence ID" value="ACX75781.1"/>
    <property type="molecule type" value="Genomic_DNA"/>
</dbReference>
<dbReference type="Proteomes" id="UP000001497">
    <property type="component" value="Chromosome"/>
</dbReference>
<proteinExistence type="predicted"/>
<dbReference type="Proteomes" id="UP000000517">
    <property type="component" value="Chromosome"/>
</dbReference>
<dbReference type="EMBL" id="CP002158">
    <property type="protein sequence ID" value="ADL24683.1"/>
    <property type="molecule type" value="Genomic_DNA"/>
</dbReference>
<dbReference type="OrthoDB" id="9795529at2"/>
<reference evidence="2" key="3">
    <citation type="submission" date="2010-08" db="EMBL/GenBank/DDBJ databases">
        <authorList>
            <person name="Durkin A.S."/>
            <person name="Nelson K.E."/>
            <person name="Morrison M."/>
            <person name="Forsberg C.W."/>
            <person name="Wilson D.B."/>
            <person name="Russell J.B."/>
            <person name="Cann I.K.O."/>
            <person name="Mackie R.I."/>
            <person name="White B.A."/>
        </authorList>
    </citation>
    <scope>NUCLEOTIDE SEQUENCE</scope>
    <source>
        <strain evidence="2">S85</strain>
    </source>
</reference>
<reference evidence="1 4" key="1">
    <citation type="submission" date="2009-10" db="EMBL/GenBank/DDBJ databases">
        <title>Complete sequence of Fibrobacter succinogenes subsp. succinogenes S85.</title>
        <authorList>
            <consortium name="US DOE Joint Genome Institute"/>
            <person name="Lucas S."/>
            <person name="Copeland A."/>
            <person name="Lapidus A."/>
            <person name="Glavina del Rio T."/>
            <person name="Tice H."/>
            <person name="Bruce D."/>
            <person name="Goodwin L."/>
            <person name="Pitluck S."/>
            <person name="Chertkov O."/>
            <person name="Detter J.C."/>
            <person name="Han C."/>
            <person name="Tapia R."/>
            <person name="Larimer F."/>
            <person name="Land M."/>
            <person name="Hauser L."/>
            <person name="Kyrpides N."/>
            <person name="Mikhailova N."/>
            <person name="Weimer P.J."/>
            <person name="Stevenson D.M."/>
            <person name="Boyum J."/>
            <person name="Brumm P.I."/>
            <person name="Mead D."/>
        </authorList>
    </citation>
    <scope>NUCLEOTIDE SEQUENCE [LARGE SCALE GENOMIC DNA]</scope>
    <source>
        <strain evidence="4">ATCC 19169 / S85</strain>
        <strain evidence="1">S85</strain>
    </source>
</reference>
<gene>
    <name evidence="1" type="ordered locus">Fisuc_2195</name>
    <name evidence="2" type="ordered locus">FSU_2735</name>
</gene>